<sequence>MTTARTLHWVSTVLLAVGFLGVGALMYDAFFGPEGGGANIGLGLVLIPCLGSGVVGLALGAAALVATWWGTRAERSRAAAR</sequence>
<comment type="caution">
    <text evidence="2">The sequence shown here is derived from an EMBL/GenBank/DDBJ whole genome shotgun (WGS) entry which is preliminary data.</text>
</comment>
<dbReference type="RefSeq" id="WP_017886949.1">
    <property type="nucleotide sequence ID" value="NZ_CP104934.1"/>
</dbReference>
<organism evidence="2 3">
    <name type="scientific">Curtobacterium poinsettiae</name>
    <dbReference type="NCBI Taxonomy" id="159612"/>
    <lineage>
        <taxon>Bacteria</taxon>
        <taxon>Bacillati</taxon>
        <taxon>Actinomycetota</taxon>
        <taxon>Actinomycetes</taxon>
        <taxon>Micrococcales</taxon>
        <taxon>Microbacteriaceae</taxon>
        <taxon>Curtobacterium</taxon>
    </lineage>
</organism>
<evidence type="ECO:0000256" key="1">
    <source>
        <dbReference type="SAM" id="Phobius"/>
    </source>
</evidence>
<protein>
    <submittedName>
        <fullName evidence="2">Uncharacterized protein</fullName>
    </submittedName>
</protein>
<keyword evidence="3" id="KW-1185">Reference proteome</keyword>
<dbReference type="EMBL" id="JAPJDE010000003">
    <property type="protein sequence ID" value="MCX2849230.1"/>
    <property type="molecule type" value="Genomic_DNA"/>
</dbReference>
<keyword evidence="1" id="KW-0472">Membrane</keyword>
<dbReference type="Proteomes" id="UP001207276">
    <property type="component" value="Unassembled WGS sequence"/>
</dbReference>
<name>A0ABT3S334_9MICO</name>
<proteinExistence type="predicted"/>
<gene>
    <name evidence="2" type="ORF">ORG12_11155</name>
</gene>
<accession>A0ABT3S334</accession>
<dbReference type="GeneID" id="99623016"/>
<reference evidence="2 3" key="1">
    <citation type="submission" date="2022-11" db="EMBL/GenBank/DDBJ databases">
        <title>Taxonomy of Curtobacterium flaccumfaciens.</title>
        <authorList>
            <person name="Osdaghi E."/>
            <person name="Taghavi S.M."/>
            <person name="Hamidizade M."/>
            <person name="Abachi H."/>
            <person name="Fazliarab A."/>
            <person name="Baeyen S."/>
            <person name="Portier P."/>
            <person name="Van Vaerenbergh J."/>
            <person name="Jacques M.-A."/>
        </authorList>
    </citation>
    <scope>NUCLEOTIDE SEQUENCE [LARGE SCALE GENOMIC DNA]</scope>
    <source>
        <strain evidence="2 3">LMG 3715</strain>
    </source>
</reference>
<feature type="transmembrane region" description="Helical" evidence="1">
    <location>
        <begin position="39"/>
        <end position="69"/>
    </location>
</feature>
<keyword evidence="1" id="KW-1133">Transmembrane helix</keyword>
<evidence type="ECO:0000313" key="2">
    <source>
        <dbReference type="EMBL" id="MCX2849230.1"/>
    </source>
</evidence>
<feature type="transmembrane region" description="Helical" evidence="1">
    <location>
        <begin position="7"/>
        <end position="27"/>
    </location>
</feature>
<evidence type="ECO:0000313" key="3">
    <source>
        <dbReference type="Proteomes" id="UP001207276"/>
    </source>
</evidence>
<keyword evidence="1" id="KW-0812">Transmembrane</keyword>